<sequence length="196" mass="21864">MIFPCTCRQSIGGIFFRAFHKPFARAGNEEKRYTTMSHKSRSRKQTRPAMSPLLRALTFSRAAHEPITRAMLLQAYASLDAFRRGDGSRELYTTLGRQLLVAEELGRIGHLPEALDDIAEAQIAMTDIDAIEKTRGEWIIEGDNYAWLTIALGIFERQLAAASLEDIAKAEARMIEGLMRIEQQIAHGTLAATVTA</sequence>
<dbReference type="Proteomes" id="UP000195569">
    <property type="component" value="Unassembled WGS sequence"/>
</dbReference>
<gene>
    <name evidence="1" type="ORF">BN2476_110250</name>
</gene>
<keyword evidence="2" id="KW-1185">Reference proteome</keyword>
<proteinExistence type="predicted"/>
<protein>
    <submittedName>
        <fullName evidence="1">Uncharacterized protein</fullName>
    </submittedName>
</protein>
<evidence type="ECO:0000313" key="2">
    <source>
        <dbReference type="Proteomes" id="UP000195569"/>
    </source>
</evidence>
<evidence type="ECO:0000313" key="1">
    <source>
        <dbReference type="EMBL" id="SIT37362.1"/>
    </source>
</evidence>
<reference evidence="1" key="1">
    <citation type="submission" date="2016-12" db="EMBL/GenBank/DDBJ databases">
        <authorList>
            <person name="Moulin L."/>
        </authorList>
    </citation>
    <scope>NUCLEOTIDE SEQUENCE [LARGE SCALE GENOMIC DNA]</scope>
    <source>
        <strain evidence="1">STM 7183</strain>
    </source>
</reference>
<organism evidence="1 2">
    <name type="scientific">Paraburkholderia piptadeniae</name>
    <dbReference type="NCBI Taxonomy" id="1701573"/>
    <lineage>
        <taxon>Bacteria</taxon>
        <taxon>Pseudomonadati</taxon>
        <taxon>Pseudomonadota</taxon>
        <taxon>Betaproteobacteria</taxon>
        <taxon>Burkholderiales</taxon>
        <taxon>Burkholderiaceae</taxon>
        <taxon>Paraburkholderia</taxon>
    </lineage>
</organism>
<accession>A0A1N7RRQ9</accession>
<dbReference type="AlphaFoldDB" id="A0A1N7RRQ9"/>
<name>A0A1N7RRQ9_9BURK</name>
<comment type="caution">
    <text evidence="1">The sequence shown here is derived from an EMBL/GenBank/DDBJ whole genome shotgun (WGS) entry which is preliminary data.</text>
</comment>
<dbReference type="EMBL" id="CYGY02000011">
    <property type="protein sequence ID" value="SIT37362.1"/>
    <property type="molecule type" value="Genomic_DNA"/>
</dbReference>